<feature type="compositionally biased region" description="Basic and acidic residues" evidence="1">
    <location>
        <begin position="86"/>
        <end position="96"/>
    </location>
</feature>
<dbReference type="Proteomes" id="UP001314205">
    <property type="component" value="Unassembled WGS sequence"/>
</dbReference>
<evidence type="ECO:0000313" key="3">
    <source>
        <dbReference type="Proteomes" id="UP001314205"/>
    </source>
</evidence>
<dbReference type="AlphaFoldDB" id="A0AAV1L0Q8"/>
<reference evidence="2 3" key="1">
    <citation type="submission" date="2023-11" db="EMBL/GenBank/DDBJ databases">
        <authorList>
            <person name="Hedman E."/>
            <person name="Englund M."/>
            <person name="Stromberg M."/>
            <person name="Nyberg Akerstrom W."/>
            <person name="Nylinder S."/>
            <person name="Jareborg N."/>
            <person name="Kallberg Y."/>
            <person name="Kronander E."/>
        </authorList>
    </citation>
    <scope>NUCLEOTIDE SEQUENCE [LARGE SCALE GENOMIC DNA]</scope>
</reference>
<sequence>MPKVLKSAKRQTLLQVYAFCEKDKAENKLIVLLQQVCARVAAMTGIFIGCIRIYFNPILRQERETSSVSRGVPGPSKVTTPGKKQPNRDKKVKIDDFDASAIRL</sequence>
<comment type="caution">
    <text evidence="2">The sequence shown here is derived from an EMBL/GenBank/DDBJ whole genome shotgun (WGS) entry which is preliminary data.</text>
</comment>
<name>A0AAV1L0Q8_9NEOP</name>
<proteinExistence type="predicted"/>
<feature type="region of interest" description="Disordered" evidence="1">
    <location>
        <begin position="64"/>
        <end position="104"/>
    </location>
</feature>
<accession>A0AAV1L0Q8</accession>
<gene>
    <name evidence="2" type="ORF">PARMNEM_LOCUS9204</name>
</gene>
<evidence type="ECO:0000313" key="2">
    <source>
        <dbReference type="EMBL" id="CAK1588585.1"/>
    </source>
</evidence>
<keyword evidence="3" id="KW-1185">Reference proteome</keyword>
<protein>
    <submittedName>
        <fullName evidence="2">Uncharacterized protein</fullName>
    </submittedName>
</protein>
<evidence type="ECO:0000256" key="1">
    <source>
        <dbReference type="SAM" id="MobiDB-lite"/>
    </source>
</evidence>
<organism evidence="2 3">
    <name type="scientific">Parnassius mnemosyne</name>
    <name type="common">clouded apollo</name>
    <dbReference type="NCBI Taxonomy" id="213953"/>
    <lineage>
        <taxon>Eukaryota</taxon>
        <taxon>Metazoa</taxon>
        <taxon>Ecdysozoa</taxon>
        <taxon>Arthropoda</taxon>
        <taxon>Hexapoda</taxon>
        <taxon>Insecta</taxon>
        <taxon>Pterygota</taxon>
        <taxon>Neoptera</taxon>
        <taxon>Endopterygota</taxon>
        <taxon>Lepidoptera</taxon>
        <taxon>Glossata</taxon>
        <taxon>Ditrysia</taxon>
        <taxon>Papilionoidea</taxon>
        <taxon>Papilionidae</taxon>
        <taxon>Parnassiinae</taxon>
        <taxon>Parnassini</taxon>
        <taxon>Parnassius</taxon>
        <taxon>Driopa</taxon>
    </lineage>
</organism>
<dbReference type="EMBL" id="CAVLGL010000082">
    <property type="protein sequence ID" value="CAK1588585.1"/>
    <property type="molecule type" value="Genomic_DNA"/>
</dbReference>